<dbReference type="GO" id="GO:0033192">
    <property type="term" value="F:calmodulin-dependent protein phosphatase activity"/>
    <property type="evidence" value="ECO:0007669"/>
    <property type="project" value="InterPro"/>
</dbReference>
<dbReference type="InterPro" id="IPR029052">
    <property type="entry name" value="Metallo-depent_PP-like"/>
</dbReference>
<evidence type="ECO:0000313" key="4">
    <source>
        <dbReference type="Proteomes" id="UP000023152"/>
    </source>
</evidence>
<dbReference type="OrthoDB" id="5593063at2759"/>
<dbReference type="OMA" id="CMNTFDC"/>
<evidence type="ECO:0000256" key="1">
    <source>
        <dbReference type="SAM" id="MobiDB-lite"/>
    </source>
</evidence>
<dbReference type="Pfam" id="PF00149">
    <property type="entry name" value="Metallophos"/>
    <property type="match status" value="1"/>
</dbReference>
<evidence type="ECO:0000313" key="3">
    <source>
        <dbReference type="EMBL" id="ETO10375.1"/>
    </source>
</evidence>
<protein>
    <recommendedName>
        <fullName evidence="2">Serine/threonine specific protein phosphatases domain-containing protein</fullName>
    </recommendedName>
</protein>
<dbReference type="EMBL" id="ASPP01023503">
    <property type="protein sequence ID" value="ETO10375.1"/>
    <property type="molecule type" value="Genomic_DNA"/>
</dbReference>
<gene>
    <name evidence="3" type="ORF">RFI_27003</name>
</gene>
<dbReference type="SUPFAM" id="SSF56300">
    <property type="entry name" value="Metallo-dependent phosphatases"/>
    <property type="match status" value="1"/>
</dbReference>
<evidence type="ECO:0000259" key="2">
    <source>
        <dbReference type="SMART" id="SM00156"/>
    </source>
</evidence>
<dbReference type="InterPro" id="IPR006186">
    <property type="entry name" value="Ser/Thr-sp_prot-phosphatase"/>
</dbReference>
<feature type="compositionally biased region" description="Polar residues" evidence="1">
    <location>
        <begin position="1"/>
        <end position="14"/>
    </location>
</feature>
<feature type="region of interest" description="Disordered" evidence="1">
    <location>
        <begin position="1"/>
        <end position="52"/>
    </location>
</feature>
<comment type="caution">
    <text evidence="3">The sequence shown here is derived from an EMBL/GenBank/DDBJ whole genome shotgun (WGS) entry which is preliminary data.</text>
</comment>
<name>X6MBI6_RETFI</name>
<dbReference type="InterPro" id="IPR004843">
    <property type="entry name" value="Calcineurin-like_PHP"/>
</dbReference>
<proteinExistence type="predicted"/>
<dbReference type="Gene3D" id="3.60.21.10">
    <property type="match status" value="1"/>
</dbReference>
<dbReference type="GO" id="GO:0097720">
    <property type="term" value="P:calcineurin-mediated signaling"/>
    <property type="evidence" value="ECO:0007669"/>
    <property type="project" value="InterPro"/>
</dbReference>
<dbReference type="SMART" id="SM00156">
    <property type="entry name" value="PP2Ac"/>
    <property type="match status" value="1"/>
</dbReference>
<reference evidence="3 4" key="1">
    <citation type="journal article" date="2013" name="Curr. Biol.">
        <title>The Genome of the Foraminiferan Reticulomyxa filosa.</title>
        <authorList>
            <person name="Glockner G."/>
            <person name="Hulsmann N."/>
            <person name="Schleicher M."/>
            <person name="Noegel A.A."/>
            <person name="Eichinger L."/>
            <person name="Gallinger C."/>
            <person name="Pawlowski J."/>
            <person name="Sierra R."/>
            <person name="Euteneuer U."/>
            <person name="Pillet L."/>
            <person name="Moustafa A."/>
            <person name="Platzer M."/>
            <person name="Groth M."/>
            <person name="Szafranski K."/>
            <person name="Schliwa M."/>
        </authorList>
    </citation>
    <scope>NUCLEOTIDE SEQUENCE [LARGE SCALE GENOMIC DNA]</scope>
</reference>
<organism evidence="3 4">
    <name type="scientific">Reticulomyxa filosa</name>
    <dbReference type="NCBI Taxonomy" id="46433"/>
    <lineage>
        <taxon>Eukaryota</taxon>
        <taxon>Sar</taxon>
        <taxon>Rhizaria</taxon>
        <taxon>Retaria</taxon>
        <taxon>Foraminifera</taxon>
        <taxon>Monothalamids</taxon>
        <taxon>Reticulomyxidae</taxon>
        <taxon>Reticulomyxa</taxon>
    </lineage>
</organism>
<dbReference type="PANTHER" id="PTHR45673">
    <property type="entry name" value="SERINE/THREONINE-PROTEIN PHOSPHATASE 2B CATALYTIC SUBUNIT 1-RELATED"/>
    <property type="match status" value="1"/>
</dbReference>
<dbReference type="AlphaFoldDB" id="X6MBI6"/>
<accession>X6MBI6</accession>
<keyword evidence="4" id="KW-1185">Reference proteome</keyword>
<dbReference type="PRINTS" id="PR00114">
    <property type="entry name" value="STPHPHTASE"/>
</dbReference>
<feature type="compositionally biased region" description="Acidic residues" evidence="1">
    <location>
        <begin position="43"/>
        <end position="52"/>
    </location>
</feature>
<sequence length="519" mass="59777">MDLSQKSSHTQKTVVSLKKEGKKANNKSMIAMSDVKDETKEEEKEEGENEQEYYNDRVLHQLPAIPRFPLGSKKLFEKENTIHLGLLEEHFKKEGRLEQKAAMRIVQTCAEILKKEPNTLYLNDPIGIVGDVRGQYFDLLKAMETIGDPANTQYLFLGSYVNRGCLSCECVLLLFAYKITFKDSFFMLRGNQDTRAMSTFFSFKDECKRAKKKLCPYIRKYKYNLELYDAIMNCFDCLPIVAILNKRIFCCHGGISPDIYTIEEIDKLNRFQEVPEEGPMCDLLWSDPADEYQIDEDDETKESEEKNVSWFAFNETRQRSYVFGISAIDDFLKRNKLDSIIRGHEANFDGYSMKYINKQTGIPRVLTVHSAPSVSMDIYLCKGACVNINDMVIRILPFLRSPNPYFLPNFMDVFAWSLPFVAEKVVSFWHDVLSFEEPITDTDDIIKSQIQLPILANKRSVLKYKLFFVAQIVSIHHVLSHSKADVACLKSLLSDNKLPPATLFSGFAHIANIMKTRHY</sequence>
<feature type="domain" description="Serine/threonine specific protein phosphatases" evidence="2">
    <location>
        <begin position="97"/>
        <end position="402"/>
    </location>
</feature>
<dbReference type="InterPro" id="IPR043360">
    <property type="entry name" value="PP2B"/>
</dbReference>
<dbReference type="Proteomes" id="UP000023152">
    <property type="component" value="Unassembled WGS sequence"/>
</dbReference>